<dbReference type="AlphaFoldDB" id="A0A7W0CN61"/>
<dbReference type="InterPro" id="IPR007627">
    <property type="entry name" value="RNA_pol_sigma70_r2"/>
</dbReference>
<dbReference type="Gene3D" id="1.10.10.10">
    <property type="entry name" value="Winged helix-like DNA-binding domain superfamily/Winged helix DNA-binding domain"/>
    <property type="match status" value="1"/>
</dbReference>
<dbReference type="GO" id="GO:0016987">
    <property type="term" value="F:sigma factor activity"/>
    <property type="evidence" value="ECO:0007669"/>
    <property type="project" value="UniProtKB-KW"/>
</dbReference>
<keyword evidence="6" id="KW-0238">DNA-binding</keyword>
<dbReference type="GO" id="GO:0003677">
    <property type="term" value="F:DNA binding"/>
    <property type="evidence" value="ECO:0007669"/>
    <property type="project" value="UniProtKB-KW"/>
</dbReference>
<keyword evidence="5 6" id="KW-0804">Transcription</keyword>
<keyword evidence="11" id="KW-1185">Reference proteome</keyword>
<dbReference type="RefSeq" id="WP_181612899.1">
    <property type="nucleotide sequence ID" value="NZ_BAABAM010000005.1"/>
</dbReference>
<organism evidence="10 11">
    <name type="scientific">Nonomuraea soli</name>
    <dbReference type="NCBI Taxonomy" id="1032476"/>
    <lineage>
        <taxon>Bacteria</taxon>
        <taxon>Bacillati</taxon>
        <taxon>Actinomycetota</taxon>
        <taxon>Actinomycetes</taxon>
        <taxon>Streptosporangiales</taxon>
        <taxon>Streptosporangiaceae</taxon>
        <taxon>Nonomuraea</taxon>
    </lineage>
</organism>
<dbReference type="Pfam" id="PF08281">
    <property type="entry name" value="Sigma70_r4_2"/>
    <property type="match status" value="1"/>
</dbReference>
<dbReference type="GO" id="GO:0006950">
    <property type="term" value="P:response to stress"/>
    <property type="evidence" value="ECO:0007669"/>
    <property type="project" value="UniProtKB-ARBA"/>
</dbReference>
<comment type="similarity">
    <text evidence="1 6">Belongs to the sigma-70 factor family. ECF subfamily.</text>
</comment>
<name>A0A7W0CN61_9ACTN</name>
<dbReference type="NCBIfam" id="TIGR02960">
    <property type="entry name" value="SigX5"/>
    <property type="match status" value="1"/>
</dbReference>
<dbReference type="InterPro" id="IPR013249">
    <property type="entry name" value="RNA_pol_sigma70_r4_t2"/>
</dbReference>
<evidence type="ECO:0000259" key="7">
    <source>
        <dbReference type="Pfam" id="PF04542"/>
    </source>
</evidence>
<dbReference type="PANTHER" id="PTHR30173:SF36">
    <property type="entry name" value="ECF RNA POLYMERASE SIGMA FACTOR SIGJ"/>
    <property type="match status" value="1"/>
</dbReference>
<dbReference type="InterPro" id="IPR036388">
    <property type="entry name" value="WH-like_DNA-bd_sf"/>
</dbReference>
<dbReference type="CDD" id="cd06171">
    <property type="entry name" value="Sigma70_r4"/>
    <property type="match status" value="1"/>
</dbReference>
<dbReference type="InterPro" id="IPR013324">
    <property type="entry name" value="RNA_pol_sigma_r3/r4-like"/>
</dbReference>
<dbReference type="SUPFAM" id="SSF88946">
    <property type="entry name" value="Sigma2 domain of RNA polymerase sigma factors"/>
    <property type="match status" value="1"/>
</dbReference>
<gene>
    <name evidence="10" type="ORF">HNR30_005541</name>
</gene>
<dbReference type="NCBIfam" id="NF006089">
    <property type="entry name" value="PRK08241.1"/>
    <property type="match status" value="1"/>
</dbReference>
<dbReference type="EMBL" id="JACDUR010000005">
    <property type="protein sequence ID" value="MBA2894180.1"/>
    <property type="molecule type" value="Genomic_DNA"/>
</dbReference>
<feature type="domain" description="RNA polymerase sigma factor 70 region 4 type 2" evidence="8">
    <location>
        <begin position="133"/>
        <end position="185"/>
    </location>
</feature>
<dbReference type="Pfam" id="PF04542">
    <property type="entry name" value="Sigma70_r2"/>
    <property type="match status" value="1"/>
</dbReference>
<dbReference type="Pfam" id="PF12680">
    <property type="entry name" value="SnoaL_2"/>
    <property type="match status" value="1"/>
</dbReference>
<accession>A0A7W0CN61</accession>
<protein>
    <recommendedName>
        <fullName evidence="6">RNA polymerase sigma factor</fullName>
    </recommendedName>
</protein>
<dbReference type="InterPro" id="IPR014305">
    <property type="entry name" value="RNA_pol_sigma-G_actinobac"/>
</dbReference>
<sequence>MTDNDEFLRQADPLRRELIAHCYRMMGSVHDAEDLVQETYLRAWNAYDKFDGRASMRTWLYKIATNTCLTALDSRKRRPMPTGLGQPSADPVQELVSDNEVPWLEPIPDVMVGADSMGADPAHVVTSRSSIRLALMAALQHLPARQRAVLVLREVLQWKAAEVAEVLGTTTTAVNSMLQRAKAQLEQAGLDEDHLSEPTADERKEILDRYVRAFEDYDMAAIVELFTKDAVWEMPPFVCWYQGPENIAELIANWCPAKRAGDLQLVAAQANGQAAFGMYYKGEPFAIPVLTLEGGKVKHVSQFFDLSLFKVFGLPDSV</sequence>
<dbReference type="InterPro" id="IPR052704">
    <property type="entry name" value="ECF_Sigma-70_Domain"/>
</dbReference>
<dbReference type="GO" id="GO:0006352">
    <property type="term" value="P:DNA-templated transcription initiation"/>
    <property type="evidence" value="ECO:0007669"/>
    <property type="project" value="InterPro"/>
</dbReference>
<dbReference type="Gene3D" id="3.10.450.50">
    <property type="match status" value="1"/>
</dbReference>
<dbReference type="SUPFAM" id="SSF54427">
    <property type="entry name" value="NTF2-like"/>
    <property type="match status" value="1"/>
</dbReference>
<evidence type="ECO:0000313" key="11">
    <source>
        <dbReference type="Proteomes" id="UP000530928"/>
    </source>
</evidence>
<evidence type="ECO:0000259" key="9">
    <source>
        <dbReference type="Pfam" id="PF12680"/>
    </source>
</evidence>
<dbReference type="InterPro" id="IPR014284">
    <property type="entry name" value="RNA_pol_sigma-70_dom"/>
</dbReference>
<feature type="domain" description="SnoaL-like" evidence="9">
    <location>
        <begin position="208"/>
        <end position="276"/>
    </location>
</feature>
<evidence type="ECO:0000256" key="6">
    <source>
        <dbReference type="RuleBase" id="RU000716"/>
    </source>
</evidence>
<dbReference type="Gene3D" id="1.10.1740.10">
    <property type="match status" value="1"/>
</dbReference>
<keyword evidence="4 6" id="KW-0731">Sigma factor</keyword>
<dbReference type="PROSITE" id="PS01063">
    <property type="entry name" value="SIGMA70_ECF"/>
    <property type="match status" value="1"/>
</dbReference>
<dbReference type="InterPro" id="IPR032710">
    <property type="entry name" value="NTF2-like_dom_sf"/>
</dbReference>
<evidence type="ECO:0000256" key="3">
    <source>
        <dbReference type="ARBA" id="ARBA00023015"/>
    </source>
</evidence>
<evidence type="ECO:0000256" key="1">
    <source>
        <dbReference type="ARBA" id="ARBA00010641"/>
    </source>
</evidence>
<evidence type="ECO:0000259" key="8">
    <source>
        <dbReference type="Pfam" id="PF08281"/>
    </source>
</evidence>
<evidence type="ECO:0000313" key="10">
    <source>
        <dbReference type="EMBL" id="MBA2894180.1"/>
    </source>
</evidence>
<keyword evidence="3 6" id="KW-0805">Transcription regulation</keyword>
<dbReference type="Proteomes" id="UP000530928">
    <property type="component" value="Unassembled WGS sequence"/>
</dbReference>
<dbReference type="InterPro" id="IPR000838">
    <property type="entry name" value="RNA_pol_sigma70_ECF_CS"/>
</dbReference>
<proteinExistence type="inferred from homology"/>
<dbReference type="InterPro" id="IPR013325">
    <property type="entry name" value="RNA_pol_sigma_r2"/>
</dbReference>
<dbReference type="PANTHER" id="PTHR30173">
    <property type="entry name" value="SIGMA 19 FACTOR"/>
    <property type="match status" value="1"/>
</dbReference>
<comment type="subunit">
    <text evidence="2">Interacts transiently with the RNA polymerase catalytic core formed by RpoA, RpoB, RpoC and RpoZ (2 alpha, 1 beta, 1 beta' and 1 omega subunit) to form the RNA polymerase holoenzyme that can initiate transcription.</text>
</comment>
<reference evidence="10 11" key="1">
    <citation type="submission" date="2020-07" db="EMBL/GenBank/DDBJ databases">
        <title>Genomic Encyclopedia of Type Strains, Phase IV (KMG-IV): sequencing the most valuable type-strain genomes for metagenomic binning, comparative biology and taxonomic classification.</title>
        <authorList>
            <person name="Goeker M."/>
        </authorList>
    </citation>
    <scope>NUCLEOTIDE SEQUENCE [LARGE SCALE GENOMIC DNA]</scope>
    <source>
        <strain evidence="10 11">DSM 45533</strain>
    </source>
</reference>
<feature type="domain" description="RNA polymerase sigma-70 region 2" evidence="7">
    <location>
        <begin position="14"/>
        <end position="78"/>
    </location>
</feature>
<evidence type="ECO:0000256" key="5">
    <source>
        <dbReference type="ARBA" id="ARBA00023163"/>
    </source>
</evidence>
<dbReference type="SUPFAM" id="SSF88659">
    <property type="entry name" value="Sigma3 and sigma4 domains of RNA polymerase sigma factors"/>
    <property type="match status" value="1"/>
</dbReference>
<dbReference type="InterPro" id="IPR037401">
    <property type="entry name" value="SnoaL-like"/>
</dbReference>
<evidence type="ECO:0000256" key="4">
    <source>
        <dbReference type="ARBA" id="ARBA00023082"/>
    </source>
</evidence>
<evidence type="ECO:0000256" key="2">
    <source>
        <dbReference type="ARBA" id="ARBA00011344"/>
    </source>
</evidence>
<dbReference type="NCBIfam" id="TIGR02937">
    <property type="entry name" value="sigma70-ECF"/>
    <property type="match status" value="1"/>
</dbReference>
<comment type="caution">
    <text evidence="10">The sequence shown here is derived from an EMBL/GenBank/DDBJ whole genome shotgun (WGS) entry which is preliminary data.</text>
</comment>